<protein>
    <submittedName>
        <fullName evidence="1">Uncharacterized protein</fullName>
    </submittedName>
</protein>
<sequence length="101" mass="10685">MAIDVLNPGSPTGNLNYEDYQKKIQQTAAATRDIGETAVPSGARETVAGLSGVYQGVGETAISQYGQQAVTQQKQAEKAASALELQGGATIDYLQRLDKIR</sequence>
<accession>A0A0F9AX61</accession>
<feature type="non-terminal residue" evidence="1">
    <location>
        <position position="101"/>
    </location>
</feature>
<organism evidence="1">
    <name type="scientific">marine sediment metagenome</name>
    <dbReference type="NCBI Taxonomy" id="412755"/>
    <lineage>
        <taxon>unclassified sequences</taxon>
        <taxon>metagenomes</taxon>
        <taxon>ecological metagenomes</taxon>
    </lineage>
</organism>
<dbReference type="AlphaFoldDB" id="A0A0F9AX61"/>
<comment type="caution">
    <text evidence="1">The sequence shown here is derived from an EMBL/GenBank/DDBJ whole genome shotgun (WGS) entry which is preliminary data.</text>
</comment>
<evidence type="ECO:0000313" key="1">
    <source>
        <dbReference type="EMBL" id="KKL14050.1"/>
    </source>
</evidence>
<dbReference type="EMBL" id="LAZR01040616">
    <property type="protein sequence ID" value="KKL14050.1"/>
    <property type="molecule type" value="Genomic_DNA"/>
</dbReference>
<reference evidence="1" key="1">
    <citation type="journal article" date="2015" name="Nature">
        <title>Complex archaea that bridge the gap between prokaryotes and eukaryotes.</title>
        <authorList>
            <person name="Spang A."/>
            <person name="Saw J.H."/>
            <person name="Jorgensen S.L."/>
            <person name="Zaremba-Niedzwiedzka K."/>
            <person name="Martijn J."/>
            <person name="Lind A.E."/>
            <person name="van Eijk R."/>
            <person name="Schleper C."/>
            <person name="Guy L."/>
            <person name="Ettema T.J."/>
        </authorList>
    </citation>
    <scope>NUCLEOTIDE SEQUENCE</scope>
</reference>
<proteinExistence type="predicted"/>
<name>A0A0F9AX61_9ZZZZ</name>
<gene>
    <name evidence="1" type="ORF">LCGC14_2519650</name>
</gene>